<comment type="catalytic activity">
    <reaction evidence="11">
        <text>[GlcNAc-(1-&gt;4)-Mur2Ac(oyl-L-Ala-gamma-D-Glu-L-Lys-D-Ala-D-Ala)](n)-di-trans,octa-cis-undecaprenyl diphosphate + beta-D-GlcNAc-(1-&gt;4)-Mur2Ac(oyl-L-Ala-gamma-D-Glu-L-Lys-D-Ala-D-Ala)-di-trans,octa-cis-undecaprenyl diphosphate = [GlcNAc-(1-&gt;4)-Mur2Ac(oyl-L-Ala-gamma-D-Glu-L-Lys-D-Ala-D-Ala)](n+1)-di-trans,octa-cis-undecaprenyl diphosphate + di-trans,octa-cis-undecaprenyl diphosphate + H(+)</text>
        <dbReference type="Rhea" id="RHEA:23708"/>
        <dbReference type="Rhea" id="RHEA-COMP:9602"/>
        <dbReference type="Rhea" id="RHEA-COMP:9603"/>
        <dbReference type="ChEBI" id="CHEBI:15378"/>
        <dbReference type="ChEBI" id="CHEBI:58405"/>
        <dbReference type="ChEBI" id="CHEBI:60033"/>
        <dbReference type="ChEBI" id="CHEBI:78435"/>
        <dbReference type="EC" id="2.4.99.28"/>
    </reaction>
</comment>
<dbReference type="NCBIfam" id="TIGR02210">
    <property type="entry name" value="rodA_shape"/>
    <property type="match status" value="1"/>
</dbReference>
<evidence type="ECO:0000256" key="5">
    <source>
        <dbReference type="ARBA" id="ARBA00022692"/>
    </source>
</evidence>
<feature type="transmembrane region" description="Helical" evidence="11">
    <location>
        <begin position="189"/>
        <end position="208"/>
    </location>
</feature>
<comment type="pathway">
    <text evidence="11">Cell wall biogenesis; peptidoglycan biosynthesis.</text>
</comment>
<feature type="transmembrane region" description="Helical" evidence="11">
    <location>
        <begin position="312"/>
        <end position="338"/>
    </location>
</feature>
<evidence type="ECO:0000256" key="4">
    <source>
        <dbReference type="ARBA" id="ARBA00022679"/>
    </source>
</evidence>
<feature type="transmembrane region" description="Helical" evidence="11">
    <location>
        <begin position="166"/>
        <end position="182"/>
    </location>
</feature>
<reference evidence="12" key="1">
    <citation type="submission" date="2023-06" db="EMBL/GenBank/DDBJ databases">
        <title>Genomic Diversity of Vibrio spp. and Metagenomic Analysis of Pathogens in Florida Gulf Coastal Waters Following Hurricane Ian.</title>
        <authorList>
            <person name="Brumfield K.D."/>
        </authorList>
    </citation>
    <scope>NUCLEOTIDE SEQUENCE</scope>
    <source>
        <strain evidence="12">WBS2B-138</strain>
    </source>
</reference>
<dbReference type="GO" id="GO:0032153">
    <property type="term" value="C:cell division site"/>
    <property type="evidence" value="ECO:0007669"/>
    <property type="project" value="TreeGrafter"/>
</dbReference>
<keyword evidence="3 11" id="KW-0328">Glycosyltransferase</keyword>
<keyword evidence="7 11" id="KW-0573">Peptidoglycan synthesis</keyword>
<organism evidence="12 13">
    <name type="scientific">Vibrio parahaemolyticus</name>
    <dbReference type="NCBI Taxonomy" id="670"/>
    <lineage>
        <taxon>Bacteria</taxon>
        <taxon>Pseudomonadati</taxon>
        <taxon>Pseudomonadota</taxon>
        <taxon>Gammaproteobacteria</taxon>
        <taxon>Vibrionales</taxon>
        <taxon>Vibrionaceae</taxon>
        <taxon>Vibrio</taxon>
    </lineage>
</organism>
<dbReference type="InterPro" id="IPR018365">
    <property type="entry name" value="Cell_cycle_FtsW-rel_CS"/>
</dbReference>
<gene>
    <name evidence="11 12" type="primary">rodA</name>
    <name evidence="11" type="synonym">mrdB</name>
    <name evidence="12" type="ORF">QX249_13280</name>
</gene>
<evidence type="ECO:0000256" key="2">
    <source>
        <dbReference type="ARBA" id="ARBA00022475"/>
    </source>
</evidence>
<comment type="subcellular location">
    <subcellularLocation>
        <location evidence="11">Cell inner membrane</location>
        <topology evidence="11">Multi-pass membrane protein</topology>
    </subcellularLocation>
    <subcellularLocation>
        <location evidence="1">Membrane</location>
        <topology evidence="1">Multi-pass membrane protein</topology>
    </subcellularLocation>
</comment>
<dbReference type="GO" id="GO:0009252">
    <property type="term" value="P:peptidoglycan biosynthetic process"/>
    <property type="evidence" value="ECO:0007669"/>
    <property type="project" value="UniProtKB-UniRule"/>
</dbReference>
<dbReference type="PANTHER" id="PTHR30474">
    <property type="entry name" value="CELL CYCLE PROTEIN"/>
    <property type="match status" value="1"/>
</dbReference>
<dbReference type="GO" id="GO:0008360">
    <property type="term" value="P:regulation of cell shape"/>
    <property type="evidence" value="ECO:0007669"/>
    <property type="project" value="UniProtKB-KW"/>
</dbReference>
<dbReference type="Pfam" id="PF01098">
    <property type="entry name" value="FTSW_RODA_SPOVE"/>
    <property type="match status" value="1"/>
</dbReference>
<keyword evidence="8 11" id="KW-1133">Transmembrane helix</keyword>
<sequence length="372" mass="40516">MKNNNYQSGKLFDFSFKDGWKVDGWLFAALIFILSFSTIVVFSASGENAQMMTSHIIRCLLAIGVFVIASRLNVVYVKQFAAKAFVLTVILLIAVEFFGDLRMGARRWLDLGFMSFQPSELAKLTVPMMCALIVAHMGLANKVRNILISVGVIVVPSFLVLQQPDLGTAIMIAFSGFAVLFFSGLPMKLIGGGLFVGAAASPILWFHVLRPYQRERIMTVFNPDADPLGAGYHVAQAKAAIGSGGFNGAGWLEGTQTHLGFIPEQHTDFIFAVIGEEFGFIGFAILMAMYLFLMGRVLRILLKLDDIYAKSFIGGILSILFAYIFVNIGMVVGLLPVVGVPLPLISYGGTATLTMTFSLGLVSAYSMQKLKN</sequence>
<evidence type="ECO:0000313" key="13">
    <source>
        <dbReference type="Proteomes" id="UP001253193"/>
    </source>
</evidence>
<dbReference type="PANTHER" id="PTHR30474:SF1">
    <property type="entry name" value="PEPTIDOGLYCAN GLYCOSYLTRANSFERASE MRDB"/>
    <property type="match status" value="1"/>
</dbReference>
<evidence type="ECO:0000313" key="12">
    <source>
        <dbReference type="EMBL" id="MDS1821640.1"/>
    </source>
</evidence>
<dbReference type="GO" id="GO:0051301">
    <property type="term" value="P:cell division"/>
    <property type="evidence" value="ECO:0007669"/>
    <property type="project" value="InterPro"/>
</dbReference>
<feature type="transmembrane region" description="Helical" evidence="11">
    <location>
        <begin position="143"/>
        <end position="160"/>
    </location>
</feature>
<dbReference type="AlphaFoldDB" id="A0AAW8Q2W6"/>
<proteinExistence type="inferred from homology"/>
<keyword evidence="10 11" id="KW-0961">Cell wall biogenesis/degradation</keyword>
<comment type="function">
    <text evidence="11">Peptidoglycan polymerase that is essential for cell wall elongation.</text>
</comment>
<dbReference type="EMBL" id="JAUHGG010000003">
    <property type="protein sequence ID" value="MDS1821640.1"/>
    <property type="molecule type" value="Genomic_DNA"/>
</dbReference>
<feature type="transmembrane region" description="Helical" evidence="11">
    <location>
        <begin position="80"/>
        <end position="99"/>
    </location>
</feature>
<dbReference type="PROSITE" id="PS00428">
    <property type="entry name" value="FTSW_RODA_SPOVE"/>
    <property type="match status" value="1"/>
</dbReference>
<dbReference type="HAMAP" id="MF_02079">
    <property type="entry name" value="PGT_RodA"/>
    <property type="match status" value="1"/>
</dbReference>
<accession>A0AAW8Q2W6</accession>
<evidence type="ECO:0000256" key="8">
    <source>
        <dbReference type="ARBA" id="ARBA00022989"/>
    </source>
</evidence>
<dbReference type="InterPro" id="IPR011923">
    <property type="entry name" value="RodA/MrdB"/>
</dbReference>
<keyword evidence="9 11" id="KW-0472">Membrane</keyword>
<evidence type="ECO:0000256" key="1">
    <source>
        <dbReference type="ARBA" id="ARBA00004141"/>
    </source>
</evidence>
<protein>
    <recommendedName>
        <fullName evidence="11">Peptidoglycan glycosyltransferase MrdB</fullName>
        <shortName evidence="11">PGT</shortName>
        <ecNumber evidence="11">2.4.99.28</ecNumber>
    </recommendedName>
    <alternativeName>
        <fullName evidence="11">Cell elongation protein RodA</fullName>
    </alternativeName>
    <alternativeName>
        <fullName evidence="11">Cell wall polymerase</fullName>
    </alternativeName>
    <alternativeName>
        <fullName evidence="11">Peptidoglycan polymerase</fullName>
        <shortName evidence="11">PG polymerase</shortName>
    </alternativeName>
</protein>
<comment type="caution">
    <text evidence="12">The sequence shown here is derived from an EMBL/GenBank/DDBJ whole genome shotgun (WGS) entry which is preliminary data.</text>
</comment>
<evidence type="ECO:0000256" key="11">
    <source>
        <dbReference type="HAMAP-Rule" id="MF_02079"/>
    </source>
</evidence>
<dbReference type="GO" id="GO:0015648">
    <property type="term" value="F:lipid-linked peptidoglycan transporter activity"/>
    <property type="evidence" value="ECO:0007669"/>
    <property type="project" value="TreeGrafter"/>
</dbReference>
<dbReference type="Proteomes" id="UP001253193">
    <property type="component" value="Unassembled WGS sequence"/>
</dbReference>
<evidence type="ECO:0000256" key="7">
    <source>
        <dbReference type="ARBA" id="ARBA00022984"/>
    </source>
</evidence>
<evidence type="ECO:0000256" key="6">
    <source>
        <dbReference type="ARBA" id="ARBA00022960"/>
    </source>
</evidence>
<feature type="transmembrane region" description="Helical" evidence="11">
    <location>
        <begin position="269"/>
        <end position="292"/>
    </location>
</feature>
<keyword evidence="6 11" id="KW-0133">Cell shape</keyword>
<keyword evidence="2 11" id="KW-1003">Cell membrane</keyword>
<comment type="similarity">
    <text evidence="11">Belongs to the SEDS family. MrdB/RodA subfamily.</text>
</comment>
<dbReference type="GO" id="GO:0008955">
    <property type="term" value="F:peptidoglycan glycosyltransferase activity"/>
    <property type="evidence" value="ECO:0007669"/>
    <property type="project" value="UniProtKB-UniRule"/>
</dbReference>
<dbReference type="GO" id="GO:0005886">
    <property type="term" value="C:plasma membrane"/>
    <property type="evidence" value="ECO:0007669"/>
    <property type="project" value="UniProtKB-SubCell"/>
</dbReference>
<evidence type="ECO:0000256" key="3">
    <source>
        <dbReference type="ARBA" id="ARBA00022676"/>
    </source>
</evidence>
<name>A0AAW8Q2W6_VIBPH</name>
<dbReference type="RefSeq" id="WP_311020553.1">
    <property type="nucleotide sequence ID" value="NZ_JAUHGG010000003.1"/>
</dbReference>
<dbReference type="GO" id="GO:0071555">
    <property type="term" value="P:cell wall organization"/>
    <property type="evidence" value="ECO:0007669"/>
    <property type="project" value="UniProtKB-KW"/>
</dbReference>
<feature type="transmembrane region" description="Helical" evidence="11">
    <location>
        <begin position="56"/>
        <end position="74"/>
    </location>
</feature>
<dbReference type="EC" id="2.4.99.28" evidence="11"/>
<keyword evidence="4 11" id="KW-0808">Transferase</keyword>
<keyword evidence="5 11" id="KW-0812">Transmembrane</keyword>
<keyword evidence="11" id="KW-0997">Cell inner membrane</keyword>
<evidence type="ECO:0000256" key="10">
    <source>
        <dbReference type="ARBA" id="ARBA00023316"/>
    </source>
</evidence>
<evidence type="ECO:0000256" key="9">
    <source>
        <dbReference type="ARBA" id="ARBA00023136"/>
    </source>
</evidence>
<dbReference type="InterPro" id="IPR001182">
    <property type="entry name" value="FtsW/RodA"/>
</dbReference>
<feature type="transmembrane region" description="Helical" evidence="11">
    <location>
        <begin position="344"/>
        <end position="365"/>
    </location>
</feature>
<feature type="transmembrane region" description="Helical" evidence="11">
    <location>
        <begin position="24"/>
        <end position="44"/>
    </location>
</feature>